<keyword evidence="2" id="KW-0732">Signal</keyword>
<dbReference type="Gene3D" id="1.10.530.10">
    <property type="match status" value="1"/>
</dbReference>
<organism evidence="4 5">
    <name type="scientific">Hydrocarboniclastica marina</name>
    <dbReference type="NCBI Taxonomy" id="2259620"/>
    <lineage>
        <taxon>Bacteria</taxon>
        <taxon>Pseudomonadati</taxon>
        <taxon>Pseudomonadota</taxon>
        <taxon>Gammaproteobacteria</taxon>
        <taxon>Alteromonadales</taxon>
        <taxon>Alteromonadaceae</taxon>
        <taxon>Hydrocarboniclastica</taxon>
    </lineage>
</organism>
<feature type="chain" id="PRO_5020905144" evidence="2">
    <location>
        <begin position="22"/>
        <end position="572"/>
    </location>
</feature>
<sequence length="572" mass="64088">MKNRLSLILVPFLLAGTLAGCQFLPAGNNTSPSADAAELLDSEQQVISAGDDQLRTAVNRGTGNGTTELDQSIDADLKAQARNARAQLEHGLLQVQSDSADPADIWHRLRTHLNMPVDLEEPRVKAQLDWYRKHPSYIDRTVARASRYLHHIVDEVEARNVPGEFALLPIVESAFDPFAYSHGRAAGLWQFIPSTGRVFDLNQNWWKDGRRDVLDSTAAALSYLERLSGQFDGDWVLALASYNSGAGTVRKAIRYNRTRNQPTDYWHLDLPRETSEYVPKLLALAEIFRNPEAHGITLPPLADKPYFEVVDTGSQIDLAQAAKLADVELEELYLLNPAFNRWATDPAGPHRLLVPAERAAEFRTKLAQTPPQKRLNWASYRVESGDSLIRIARKFNTTPGVIQEINEIEGNLIREGQRLLIPRASSSGSAYTLSAEQRLATKQSRQANDGRSKVEYQVKKGDSFWKIARQFKVDMQALAKWNGKAPGDPLFPGQKLVIWKKAGQNSVAMSGNRGDMIRKVGYRVRSGDSLYLIASRYNVQVNDIVSWNEINPKQYLQPGDQLTLFVDIRRSP</sequence>
<accession>A0A4P7XGS1</accession>
<evidence type="ECO:0000259" key="3">
    <source>
        <dbReference type="PROSITE" id="PS51782"/>
    </source>
</evidence>
<dbReference type="PROSITE" id="PS00922">
    <property type="entry name" value="TRANSGLYCOSYLASE"/>
    <property type="match status" value="1"/>
</dbReference>
<keyword evidence="5" id="KW-1185">Reference proteome</keyword>
<dbReference type="SMART" id="SM00257">
    <property type="entry name" value="LysM"/>
    <property type="match status" value="3"/>
</dbReference>
<dbReference type="InterPro" id="IPR000189">
    <property type="entry name" value="Transglyc_AS"/>
</dbReference>
<dbReference type="Pfam" id="PF01476">
    <property type="entry name" value="LysM"/>
    <property type="match status" value="3"/>
</dbReference>
<feature type="signal peptide" evidence="2">
    <location>
        <begin position="1"/>
        <end position="21"/>
    </location>
</feature>
<dbReference type="InterPro" id="IPR008258">
    <property type="entry name" value="Transglycosylase_SLT_dom_1"/>
</dbReference>
<evidence type="ECO:0000256" key="2">
    <source>
        <dbReference type="SAM" id="SignalP"/>
    </source>
</evidence>
<dbReference type="OrthoDB" id="9815002at2"/>
<gene>
    <name evidence="4" type="ORF">soil367_09735</name>
</gene>
<dbReference type="Proteomes" id="UP000298049">
    <property type="component" value="Chromosome"/>
</dbReference>
<dbReference type="SUPFAM" id="SSF54106">
    <property type="entry name" value="LysM domain"/>
    <property type="match status" value="3"/>
</dbReference>
<name>A0A4P7XGS1_9ALTE</name>
<dbReference type="CDD" id="cd00118">
    <property type="entry name" value="LysM"/>
    <property type="match status" value="3"/>
</dbReference>
<dbReference type="CDD" id="cd16894">
    <property type="entry name" value="MltD-like"/>
    <property type="match status" value="1"/>
</dbReference>
<dbReference type="PANTHER" id="PTHR33734">
    <property type="entry name" value="LYSM DOMAIN-CONTAINING GPI-ANCHORED PROTEIN 2"/>
    <property type="match status" value="1"/>
</dbReference>
<dbReference type="Pfam" id="PF01464">
    <property type="entry name" value="SLT"/>
    <property type="match status" value="1"/>
</dbReference>
<dbReference type="PROSITE" id="PS51782">
    <property type="entry name" value="LYSM"/>
    <property type="match status" value="3"/>
</dbReference>
<evidence type="ECO:0000313" key="4">
    <source>
        <dbReference type="EMBL" id="QCF26186.1"/>
    </source>
</evidence>
<proteinExistence type="inferred from homology"/>
<dbReference type="EMBL" id="CP031093">
    <property type="protein sequence ID" value="QCF26186.1"/>
    <property type="molecule type" value="Genomic_DNA"/>
</dbReference>
<dbReference type="GO" id="GO:0016020">
    <property type="term" value="C:membrane"/>
    <property type="evidence" value="ECO:0007669"/>
    <property type="project" value="InterPro"/>
</dbReference>
<feature type="domain" description="LysM" evidence="3">
    <location>
        <begin position="378"/>
        <end position="421"/>
    </location>
</feature>
<dbReference type="InterPro" id="IPR036779">
    <property type="entry name" value="LysM_dom_sf"/>
</dbReference>
<dbReference type="InterPro" id="IPR018392">
    <property type="entry name" value="LysM"/>
</dbReference>
<dbReference type="GO" id="GO:0008932">
    <property type="term" value="F:lytic endotransglycosylase activity"/>
    <property type="evidence" value="ECO:0007669"/>
    <property type="project" value="TreeGrafter"/>
</dbReference>
<reference evidence="4 5" key="1">
    <citation type="submission" date="2018-07" db="EMBL/GenBank/DDBJ databases">
        <title>Marsedoiliclastica nanhaica gen. nov. sp. nov., a novel marine hydrocarbonoclastic bacterium isolated from an in-situ enriched hydrocarbon-degrading consortium in deep-sea sediment.</title>
        <authorList>
            <person name="Dong C."/>
            <person name="Ma T."/>
            <person name="Liu R."/>
            <person name="Shao Z."/>
        </authorList>
    </citation>
    <scope>NUCLEOTIDE SEQUENCE [LARGE SCALE GENOMIC DNA]</scope>
    <source>
        <strain evidence="5">soil36-7</strain>
    </source>
</reference>
<dbReference type="AlphaFoldDB" id="A0A4P7XGS1"/>
<evidence type="ECO:0000256" key="1">
    <source>
        <dbReference type="ARBA" id="ARBA00007734"/>
    </source>
</evidence>
<dbReference type="PANTHER" id="PTHR33734:SF22">
    <property type="entry name" value="MEMBRANE-BOUND LYTIC MUREIN TRANSGLYCOSYLASE D"/>
    <property type="match status" value="1"/>
</dbReference>
<dbReference type="SUPFAM" id="SSF53955">
    <property type="entry name" value="Lysozyme-like"/>
    <property type="match status" value="1"/>
</dbReference>
<feature type="domain" description="LysM" evidence="3">
    <location>
        <begin position="520"/>
        <end position="564"/>
    </location>
</feature>
<dbReference type="InterPro" id="IPR023346">
    <property type="entry name" value="Lysozyme-like_dom_sf"/>
</dbReference>
<dbReference type="KEGG" id="hmi:soil367_09735"/>
<evidence type="ECO:0000313" key="5">
    <source>
        <dbReference type="Proteomes" id="UP000298049"/>
    </source>
</evidence>
<dbReference type="PROSITE" id="PS51257">
    <property type="entry name" value="PROKAR_LIPOPROTEIN"/>
    <property type="match status" value="1"/>
</dbReference>
<protein>
    <submittedName>
        <fullName evidence="4">LysM peptidoglycan-binding domain-containing protein</fullName>
    </submittedName>
</protein>
<dbReference type="Gene3D" id="3.10.350.10">
    <property type="entry name" value="LysM domain"/>
    <property type="match status" value="3"/>
</dbReference>
<dbReference type="GO" id="GO:0000270">
    <property type="term" value="P:peptidoglycan metabolic process"/>
    <property type="evidence" value="ECO:0007669"/>
    <property type="project" value="InterPro"/>
</dbReference>
<dbReference type="RefSeq" id="WP_136548907.1">
    <property type="nucleotide sequence ID" value="NZ_CP031093.1"/>
</dbReference>
<feature type="domain" description="LysM" evidence="3">
    <location>
        <begin position="454"/>
        <end position="498"/>
    </location>
</feature>
<comment type="similarity">
    <text evidence="1">Belongs to the transglycosylase Slt family.</text>
</comment>